<dbReference type="InterPro" id="IPR037185">
    <property type="entry name" value="EmrE-like"/>
</dbReference>
<accession>A0ABP7FVK6</accession>
<protein>
    <submittedName>
        <fullName evidence="15">DMT family transporter</fullName>
    </submittedName>
</protein>
<dbReference type="Gene3D" id="1.10.3730.20">
    <property type="match status" value="2"/>
</dbReference>
<evidence type="ECO:0000256" key="8">
    <source>
        <dbReference type="ARBA" id="ARBA00022692"/>
    </source>
</evidence>
<keyword evidence="12 13" id="KW-0472">Membrane</keyword>
<keyword evidence="11" id="KW-0443">Lipid metabolism</keyword>
<dbReference type="Proteomes" id="UP001501004">
    <property type="component" value="Unassembled WGS sequence"/>
</dbReference>
<feature type="transmembrane region" description="Helical" evidence="13">
    <location>
        <begin position="211"/>
        <end position="234"/>
    </location>
</feature>
<reference evidence="16" key="1">
    <citation type="journal article" date="2019" name="Int. J. Syst. Evol. Microbiol.">
        <title>The Global Catalogue of Microorganisms (GCM) 10K type strain sequencing project: providing services to taxonomists for standard genome sequencing and annotation.</title>
        <authorList>
            <consortium name="The Broad Institute Genomics Platform"/>
            <consortium name="The Broad Institute Genome Sequencing Center for Infectious Disease"/>
            <person name="Wu L."/>
            <person name="Ma J."/>
        </authorList>
    </citation>
    <scope>NUCLEOTIDE SEQUENCE [LARGE SCALE GENOMIC DNA]</scope>
    <source>
        <strain evidence="16">JCM 16949</strain>
    </source>
</reference>
<evidence type="ECO:0000256" key="12">
    <source>
        <dbReference type="ARBA" id="ARBA00023136"/>
    </source>
</evidence>
<comment type="similarity">
    <text evidence="2">Belongs to the EamA transporter family.</text>
</comment>
<evidence type="ECO:0000256" key="7">
    <source>
        <dbReference type="ARBA" id="ARBA00022556"/>
    </source>
</evidence>
<feature type="transmembrane region" description="Helical" evidence="13">
    <location>
        <begin position="119"/>
        <end position="138"/>
    </location>
</feature>
<feature type="transmembrane region" description="Helical" evidence="13">
    <location>
        <begin position="267"/>
        <end position="285"/>
    </location>
</feature>
<proteinExistence type="inferred from homology"/>
<feature type="transmembrane region" description="Helical" evidence="13">
    <location>
        <begin position="150"/>
        <end position="167"/>
    </location>
</feature>
<dbReference type="PANTHER" id="PTHR30561:SF1">
    <property type="entry name" value="MULTIDRUG TRANSPORTER EMRE"/>
    <property type="match status" value="1"/>
</dbReference>
<keyword evidence="5" id="KW-0444">Lipid biosynthesis</keyword>
<evidence type="ECO:0000259" key="14">
    <source>
        <dbReference type="Pfam" id="PF00892"/>
    </source>
</evidence>
<keyword evidence="9" id="KW-0448">Lipopolysaccharide biosynthesis</keyword>
<sequence>MSLLVLALVGFAAIAHAAWNIAIKRAGASGPGFLWLSFIVGAVVFLPFGIWSLVDSGVDLLHWLWLAVVSGALQIAYFFLLQRGYRKGDVSVVYPLARGTGPLLTVVFAMILFGERPGLVALAGAALVIAGVVITGLAGGRAHAADNRAGILYGLVIGVLIAIYTLWDSAAVTVGGMPAVGLYWGSVLFQFLLLAPVGLRSRRGLVATAKRHWVAILIVGVLAPLAYIVVLLAFQLAPVSIVAPAREVSVVLVGLAGWLFFREPHPARRLVGAAIVLAGIALLAAS</sequence>
<comment type="subcellular location">
    <subcellularLocation>
        <location evidence="1">Cell membrane</location>
        <topology evidence="1">Multi-pass membrane protein</topology>
    </subcellularLocation>
</comment>
<dbReference type="InterPro" id="IPR000620">
    <property type="entry name" value="EamA_dom"/>
</dbReference>
<feature type="transmembrane region" description="Helical" evidence="13">
    <location>
        <begin position="179"/>
        <end position="199"/>
    </location>
</feature>
<keyword evidence="6" id="KW-0997">Cell inner membrane</keyword>
<dbReference type="RefSeq" id="WP_344757308.1">
    <property type="nucleotide sequence ID" value="NZ_BAABAE010000004.1"/>
</dbReference>
<keyword evidence="7" id="KW-0441">Lipid A biosynthesis</keyword>
<dbReference type="InterPro" id="IPR000390">
    <property type="entry name" value="Small_drug/metabolite_transptr"/>
</dbReference>
<dbReference type="SUPFAM" id="SSF103481">
    <property type="entry name" value="Multidrug resistance efflux transporter EmrE"/>
    <property type="match status" value="2"/>
</dbReference>
<feature type="transmembrane region" description="Helical" evidence="13">
    <location>
        <begin position="33"/>
        <end position="54"/>
    </location>
</feature>
<name>A0ABP7FVK6_9MICO</name>
<dbReference type="EMBL" id="BAABAE010000004">
    <property type="protein sequence ID" value="GAA3748679.1"/>
    <property type="molecule type" value="Genomic_DNA"/>
</dbReference>
<keyword evidence="16" id="KW-1185">Reference proteome</keyword>
<keyword evidence="10 13" id="KW-1133">Transmembrane helix</keyword>
<evidence type="ECO:0000256" key="11">
    <source>
        <dbReference type="ARBA" id="ARBA00023098"/>
    </source>
</evidence>
<evidence type="ECO:0000256" key="1">
    <source>
        <dbReference type="ARBA" id="ARBA00004651"/>
    </source>
</evidence>
<keyword evidence="4" id="KW-1003">Cell membrane</keyword>
<evidence type="ECO:0000256" key="9">
    <source>
        <dbReference type="ARBA" id="ARBA00022985"/>
    </source>
</evidence>
<keyword evidence="8 13" id="KW-0812">Transmembrane</keyword>
<evidence type="ECO:0000256" key="10">
    <source>
        <dbReference type="ARBA" id="ARBA00022989"/>
    </source>
</evidence>
<evidence type="ECO:0000256" key="3">
    <source>
        <dbReference type="ARBA" id="ARBA00022448"/>
    </source>
</evidence>
<evidence type="ECO:0000256" key="13">
    <source>
        <dbReference type="SAM" id="Phobius"/>
    </source>
</evidence>
<evidence type="ECO:0000256" key="5">
    <source>
        <dbReference type="ARBA" id="ARBA00022516"/>
    </source>
</evidence>
<gene>
    <name evidence="15" type="ORF">GCM10022239_25070</name>
</gene>
<comment type="caution">
    <text evidence="15">The sequence shown here is derived from an EMBL/GenBank/DDBJ whole genome shotgun (WGS) entry which is preliminary data.</text>
</comment>
<feature type="domain" description="EamA" evidence="14">
    <location>
        <begin position="149"/>
        <end position="283"/>
    </location>
</feature>
<dbReference type="Pfam" id="PF00892">
    <property type="entry name" value="EamA"/>
    <property type="match status" value="2"/>
</dbReference>
<keyword evidence="3" id="KW-0813">Transport</keyword>
<evidence type="ECO:0000256" key="4">
    <source>
        <dbReference type="ARBA" id="ARBA00022475"/>
    </source>
</evidence>
<evidence type="ECO:0000256" key="2">
    <source>
        <dbReference type="ARBA" id="ARBA00007362"/>
    </source>
</evidence>
<organism evidence="15 16">
    <name type="scientific">Leifsonella bigeumensis</name>
    <dbReference type="NCBI Taxonomy" id="433643"/>
    <lineage>
        <taxon>Bacteria</taxon>
        <taxon>Bacillati</taxon>
        <taxon>Actinomycetota</taxon>
        <taxon>Actinomycetes</taxon>
        <taxon>Micrococcales</taxon>
        <taxon>Microbacteriaceae</taxon>
        <taxon>Leifsonella</taxon>
    </lineage>
</organism>
<feature type="transmembrane region" description="Helical" evidence="13">
    <location>
        <begin position="61"/>
        <end position="80"/>
    </location>
</feature>
<feature type="domain" description="EamA" evidence="14">
    <location>
        <begin position="8"/>
        <end position="135"/>
    </location>
</feature>
<evidence type="ECO:0000313" key="15">
    <source>
        <dbReference type="EMBL" id="GAA3748679.1"/>
    </source>
</evidence>
<feature type="transmembrane region" description="Helical" evidence="13">
    <location>
        <begin position="241"/>
        <end position="261"/>
    </location>
</feature>
<dbReference type="PANTHER" id="PTHR30561">
    <property type="entry name" value="SMR FAMILY PROTON-DEPENDENT DRUG EFFLUX TRANSPORTER SUGE"/>
    <property type="match status" value="1"/>
</dbReference>
<evidence type="ECO:0000313" key="16">
    <source>
        <dbReference type="Proteomes" id="UP001501004"/>
    </source>
</evidence>
<feature type="transmembrane region" description="Helical" evidence="13">
    <location>
        <begin position="92"/>
        <end position="112"/>
    </location>
</feature>
<evidence type="ECO:0000256" key="6">
    <source>
        <dbReference type="ARBA" id="ARBA00022519"/>
    </source>
</evidence>